<evidence type="ECO:0000256" key="2">
    <source>
        <dbReference type="ARBA" id="ARBA00022598"/>
    </source>
</evidence>
<dbReference type="Pfam" id="PF00501">
    <property type="entry name" value="AMP-binding"/>
    <property type="match status" value="1"/>
</dbReference>
<proteinExistence type="inferred from homology"/>
<protein>
    <submittedName>
        <fullName evidence="7">Crotonobetaine/carnitine-CoA ligase</fullName>
    </submittedName>
</protein>
<dbReference type="PROSITE" id="PS00455">
    <property type="entry name" value="AMP_BINDING"/>
    <property type="match status" value="1"/>
</dbReference>
<evidence type="ECO:0000259" key="5">
    <source>
        <dbReference type="Pfam" id="PF00501"/>
    </source>
</evidence>
<dbReference type="Pfam" id="PF13193">
    <property type="entry name" value="AMP-binding_C"/>
    <property type="match status" value="1"/>
</dbReference>
<organism evidence="7 8">
    <name type="scientific">Amycolatopsis marina</name>
    <dbReference type="NCBI Taxonomy" id="490629"/>
    <lineage>
        <taxon>Bacteria</taxon>
        <taxon>Bacillati</taxon>
        <taxon>Actinomycetota</taxon>
        <taxon>Actinomycetes</taxon>
        <taxon>Pseudonocardiales</taxon>
        <taxon>Pseudonocardiaceae</taxon>
        <taxon>Amycolatopsis</taxon>
    </lineage>
</organism>
<dbReference type="GO" id="GO:0004467">
    <property type="term" value="F:long-chain fatty acid-CoA ligase activity"/>
    <property type="evidence" value="ECO:0007669"/>
    <property type="project" value="TreeGrafter"/>
</dbReference>
<accession>A0A1I0YIK0</accession>
<evidence type="ECO:0000313" key="8">
    <source>
        <dbReference type="Proteomes" id="UP000243799"/>
    </source>
</evidence>
<dbReference type="EMBL" id="FOKG01000005">
    <property type="protein sequence ID" value="SFB13189.1"/>
    <property type="molecule type" value="Genomic_DNA"/>
</dbReference>
<dbReference type="InterPro" id="IPR000873">
    <property type="entry name" value="AMP-dep_synth/lig_dom"/>
</dbReference>
<keyword evidence="8" id="KW-1185">Reference proteome</keyword>
<reference evidence="8" key="1">
    <citation type="submission" date="2016-10" db="EMBL/GenBank/DDBJ databases">
        <authorList>
            <person name="Varghese N."/>
            <person name="Submissions S."/>
        </authorList>
    </citation>
    <scope>NUCLEOTIDE SEQUENCE [LARGE SCALE GENOMIC DNA]</scope>
    <source>
        <strain evidence="8">CGMCC 4.3568</strain>
    </source>
</reference>
<dbReference type="Gene3D" id="3.40.50.12780">
    <property type="entry name" value="N-terminal domain of ligase-like"/>
    <property type="match status" value="1"/>
</dbReference>
<dbReference type="GO" id="GO:0005524">
    <property type="term" value="F:ATP binding"/>
    <property type="evidence" value="ECO:0007669"/>
    <property type="project" value="UniProtKB-KW"/>
</dbReference>
<dbReference type="InterPro" id="IPR020845">
    <property type="entry name" value="AMP-binding_CS"/>
</dbReference>
<dbReference type="InterPro" id="IPR042099">
    <property type="entry name" value="ANL_N_sf"/>
</dbReference>
<dbReference type="GO" id="GO:0044539">
    <property type="term" value="P:long-chain fatty acid import into cell"/>
    <property type="evidence" value="ECO:0007669"/>
    <property type="project" value="TreeGrafter"/>
</dbReference>
<comment type="similarity">
    <text evidence="1">Belongs to the ATP-dependent AMP-binding enzyme family.</text>
</comment>
<dbReference type="Proteomes" id="UP000243799">
    <property type="component" value="Unassembled WGS sequence"/>
</dbReference>
<keyword evidence="3" id="KW-0547">Nucleotide-binding</keyword>
<dbReference type="PANTHER" id="PTHR43107:SF15">
    <property type="entry name" value="FATTY ACID TRANSPORT PROTEIN 3, ISOFORM A"/>
    <property type="match status" value="1"/>
</dbReference>
<dbReference type="AlphaFoldDB" id="A0A1I0YIK0"/>
<evidence type="ECO:0000259" key="6">
    <source>
        <dbReference type="Pfam" id="PF13193"/>
    </source>
</evidence>
<evidence type="ECO:0000256" key="4">
    <source>
        <dbReference type="ARBA" id="ARBA00022840"/>
    </source>
</evidence>
<gene>
    <name evidence="7" type="ORF">SAMN05216266_105113</name>
</gene>
<feature type="domain" description="AMP-binding enzyme C-terminal" evidence="6">
    <location>
        <begin position="442"/>
        <end position="516"/>
    </location>
</feature>
<evidence type="ECO:0000313" key="7">
    <source>
        <dbReference type="EMBL" id="SFB13189.1"/>
    </source>
</evidence>
<dbReference type="PANTHER" id="PTHR43107">
    <property type="entry name" value="LONG-CHAIN FATTY ACID TRANSPORT PROTEIN"/>
    <property type="match status" value="1"/>
</dbReference>
<evidence type="ECO:0000256" key="1">
    <source>
        <dbReference type="ARBA" id="ARBA00006432"/>
    </source>
</evidence>
<evidence type="ECO:0000256" key="3">
    <source>
        <dbReference type="ARBA" id="ARBA00022741"/>
    </source>
</evidence>
<dbReference type="STRING" id="490629.SAMN05216266_105113"/>
<dbReference type="GO" id="GO:0005324">
    <property type="term" value="F:long-chain fatty acid transmembrane transporter activity"/>
    <property type="evidence" value="ECO:0007669"/>
    <property type="project" value="TreeGrafter"/>
</dbReference>
<feature type="domain" description="AMP-dependent synthetase/ligase" evidence="5">
    <location>
        <begin position="29"/>
        <end position="391"/>
    </location>
</feature>
<dbReference type="InterPro" id="IPR045851">
    <property type="entry name" value="AMP-bd_C_sf"/>
</dbReference>
<sequence>MSWRPPTSLEIDPPFELDVLDRVFSTIVERWSEHDGDRECIVQDDGVSVTYRLLNQRASAIAAGLREHGIGVGDRVATLVANDVRVIYIGTALSKLGAVEVPVNPALVGQSLSHLLADAAPKAVIVAPGHREAVEAALSADSSPIIIQAGPEGGPAPESGDVPTLDEMLADESTVLATDPSVRANMPASIMYTSGTTGLPKGALLPHHHNYRIAQRSAGAFGLTGEDTLISILPQFHGGGRYMNTGACLLAGARCGFVRRFSGKEFFNQARQFNATVMHGIVTVGHFLLAQEPSPRDREHSITRGLLVPCPPSVADPFTERFGIEVFQGYASTEGNISVMNLDGPKAACGKPHPPYRVRIVDEYDRPVPAGVTGEIVVSCDEPWSTFSGYWNQPEMSLEVMRNFGLHTGDGGYFDENGYLWFADRIKDMIRRRGENVAAQTVEDVVNGVDEVLESAAYPVPSRFGEDEIAISVVLRPGYEVSATEIIARCRENLPRFAVPRFVRIIQELPKTETGKIQKFKLKKLGTDGAEEFPEERR</sequence>
<dbReference type="GO" id="GO:0005886">
    <property type="term" value="C:plasma membrane"/>
    <property type="evidence" value="ECO:0007669"/>
    <property type="project" value="TreeGrafter"/>
</dbReference>
<dbReference type="InterPro" id="IPR025110">
    <property type="entry name" value="AMP-bd_C"/>
</dbReference>
<dbReference type="RefSeq" id="WP_091672334.1">
    <property type="nucleotide sequence ID" value="NZ_FOKG01000005.1"/>
</dbReference>
<dbReference type="Gene3D" id="3.30.300.30">
    <property type="match status" value="1"/>
</dbReference>
<dbReference type="OrthoDB" id="2579187at2"/>
<dbReference type="SUPFAM" id="SSF56801">
    <property type="entry name" value="Acetyl-CoA synthetase-like"/>
    <property type="match status" value="1"/>
</dbReference>
<name>A0A1I0YIK0_9PSEU</name>
<keyword evidence="2 7" id="KW-0436">Ligase</keyword>
<keyword evidence="4" id="KW-0067">ATP-binding</keyword>